<gene>
    <name evidence="3" type="ORF">EHS89_01595</name>
</gene>
<dbReference type="EMBL" id="RQXV01000001">
    <property type="protein sequence ID" value="RRD01282.1"/>
    <property type="molecule type" value="Genomic_DNA"/>
</dbReference>
<accession>A0A3P1SVQ0</accession>
<keyword evidence="4" id="KW-1185">Reference proteome</keyword>
<feature type="compositionally biased region" description="Basic and acidic residues" evidence="1">
    <location>
        <begin position="115"/>
        <end position="148"/>
    </location>
</feature>
<feature type="region of interest" description="Disordered" evidence="1">
    <location>
        <begin position="109"/>
        <end position="148"/>
    </location>
</feature>
<dbReference type="InterPro" id="IPR021253">
    <property type="entry name" value="ZrgA-like"/>
</dbReference>
<dbReference type="RefSeq" id="WP_124924354.1">
    <property type="nucleotide sequence ID" value="NZ_BMOH01000001.1"/>
</dbReference>
<proteinExistence type="predicted"/>
<dbReference type="Pfam" id="PF10986">
    <property type="entry name" value="ZrgA"/>
    <property type="match status" value="1"/>
</dbReference>
<name>A0A3P1SVQ0_9GAMM</name>
<comment type="caution">
    <text evidence="3">The sequence shown here is derived from an EMBL/GenBank/DDBJ whole genome shotgun (WGS) entry which is preliminary data.</text>
</comment>
<organism evidence="3 4">
    <name type="scientific">Amphritea balenae</name>
    <dbReference type="NCBI Taxonomy" id="452629"/>
    <lineage>
        <taxon>Bacteria</taxon>
        <taxon>Pseudomonadati</taxon>
        <taxon>Pseudomonadota</taxon>
        <taxon>Gammaproteobacteria</taxon>
        <taxon>Oceanospirillales</taxon>
        <taxon>Oceanospirillaceae</taxon>
        <taxon>Amphritea</taxon>
    </lineage>
</organism>
<dbReference type="OrthoDB" id="7346546at2"/>
<evidence type="ECO:0000313" key="3">
    <source>
        <dbReference type="EMBL" id="RRD01282.1"/>
    </source>
</evidence>
<evidence type="ECO:0000256" key="1">
    <source>
        <dbReference type="SAM" id="MobiDB-lite"/>
    </source>
</evidence>
<sequence>MTQNVIRIAAATAISLGVSSSVMAFERQHDSHEHGAATLLLAVEGNELQLRIESPAANFLGFEHAPETAEQHQQLEQTVALLRDSKSVISLPEAADCRTEMTGVRHSLEDEEHEDDHSHDDEHQHDEHSDHDEKGHDDHDTEHAEKGGHSDFTMEYHFECASIESLSSIRVELFRQFPLLKDLDVQYITPAGQGAVQLTPDNAQLSF</sequence>
<reference evidence="3 4" key="1">
    <citation type="submission" date="2018-11" db="EMBL/GenBank/DDBJ databases">
        <title>The draft genome sequence of Amphritea balenae JAMM 1525T.</title>
        <authorList>
            <person name="Fang Z."/>
            <person name="Zhang Y."/>
            <person name="Han X."/>
        </authorList>
    </citation>
    <scope>NUCLEOTIDE SEQUENCE [LARGE SCALE GENOMIC DNA]</scope>
    <source>
        <strain evidence="3 4">JAMM 1525</strain>
    </source>
</reference>
<keyword evidence="2" id="KW-0732">Signal</keyword>
<feature type="chain" id="PRO_5018256550" evidence="2">
    <location>
        <begin position="25"/>
        <end position="207"/>
    </location>
</feature>
<dbReference type="AlphaFoldDB" id="A0A3P1SVQ0"/>
<dbReference type="Proteomes" id="UP000267535">
    <property type="component" value="Unassembled WGS sequence"/>
</dbReference>
<evidence type="ECO:0000313" key="4">
    <source>
        <dbReference type="Proteomes" id="UP000267535"/>
    </source>
</evidence>
<evidence type="ECO:0000256" key="2">
    <source>
        <dbReference type="SAM" id="SignalP"/>
    </source>
</evidence>
<protein>
    <submittedName>
        <fullName evidence="3">DUF2796 domain-containing protein</fullName>
    </submittedName>
</protein>
<feature type="signal peptide" evidence="2">
    <location>
        <begin position="1"/>
        <end position="24"/>
    </location>
</feature>